<evidence type="ECO:0000256" key="6">
    <source>
        <dbReference type="ARBA" id="ARBA00023136"/>
    </source>
</evidence>
<organism evidence="8 9">
    <name type="scientific">Nocardioides terrae</name>
    <dbReference type="NCBI Taxonomy" id="574651"/>
    <lineage>
        <taxon>Bacteria</taxon>
        <taxon>Bacillati</taxon>
        <taxon>Actinomycetota</taxon>
        <taxon>Actinomycetes</taxon>
        <taxon>Propionibacteriales</taxon>
        <taxon>Nocardioidaceae</taxon>
        <taxon>Nocardioides</taxon>
    </lineage>
</organism>
<comment type="subcellular location">
    <subcellularLocation>
        <location evidence="1">Endomembrane system</location>
        <topology evidence="1">Multi-pass membrane protein</topology>
    </subcellularLocation>
</comment>
<feature type="transmembrane region" description="Helical" evidence="7">
    <location>
        <begin position="429"/>
        <end position="445"/>
    </location>
</feature>
<dbReference type="RefSeq" id="WP_091123772.1">
    <property type="nucleotide sequence ID" value="NZ_FOLB01000007.1"/>
</dbReference>
<comment type="similarity">
    <text evidence="2">Belongs to the nucleobase:cation symporter-2 (NCS2) (TC 2.A.40) family. Azg-like subfamily.</text>
</comment>
<feature type="transmembrane region" description="Helical" evidence="7">
    <location>
        <begin position="80"/>
        <end position="99"/>
    </location>
</feature>
<dbReference type="GO" id="GO:0005886">
    <property type="term" value="C:plasma membrane"/>
    <property type="evidence" value="ECO:0007669"/>
    <property type="project" value="TreeGrafter"/>
</dbReference>
<evidence type="ECO:0000256" key="4">
    <source>
        <dbReference type="ARBA" id="ARBA00022692"/>
    </source>
</evidence>
<dbReference type="InterPro" id="IPR006043">
    <property type="entry name" value="NCS2"/>
</dbReference>
<dbReference type="GO" id="GO:0005345">
    <property type="term" value="F:purine nucleobase transmembrane transporter activity"/>
    <property type="evidence" value="ECO:0007669"/>
    <property type="project" value="TreeGrafter"/>
</dbReference>
<dbReference type="STRING" id="574651.SAMN04487968_107198"/>
<dbReference type="PANTHER" id="PTHR43337:SF1">
    <property type="entry name" value="XANTHINE_URACIL PERMEASE C887.17-RELATED"/>
    <property type="match status" value="1"/>
</dbReference>
<feature type="transmembrane region" description="Helical" evidence="7">
    <location>
        <begin position="252"/>
        <end position="278"/>
    </location>
</feature>
<dbReference type="PANTHER" id="PTHR43337">
    <property type="entry name" value="XANTHINE/URACIL PERMEASE C887.17-RELATED"/>
    <property type="match status" value="1"/>
</dbReference>
<dbReference type="GO" id="GO:0012505">
    <property type="term" value="C:endomembrane system"/>
    <property type="evidence" value="ECO:0007669"/>
    <property type="project" value="UniProtKB-SubCell"/>
</dbReference>
<evidence type="ECO:0000313" key="9">
    <source>
        <dbReference type="Proteomes" id="UP000198832"/>
    </source>
</evidence>
<dbReference type="AlphaFoldDB" id="A0A1I1JXH7"/>
<keyword evidence="5 7" id="KW-1133">Transmembrane helix</keyword>
<gene>
    <name evidence="8" type="ORF">SAMN04487968_107198</name>
</gene>
<dbReference type="EMBL" id="FOLB01000007">
    <property type="protein sequence ID" value="SFC53206.1"/>
    <property type="molecule type" value="Genomic_DNA"/>
</dbReference>
<feature type="transmembrane region" description="Helical" evidence="7">
    <location>
        <begin position="401"/>
        <end position="422"/>
    </location>
</feature>
<feature type="transmembrane region" description="Helical" evidence="7">
    <location>
        <begin position="136"/>
        <end position="154"/>
    </location>
</feature>
<sequence>MDRFFRISERGSGIGTEVLGGVVTFATMAYILIVNPSILGSLPDGSGTTLDHGQLVTVTALVAGVMTIAMGLFANVPMALAAGLGVNAFVAFTLVGSRGLTWPEAMGVIVIEGVVMLVLVLVGLREAIMNAIPDGLKRAIAGGIGLFIALIGLVDGGIVTHPESGTIVALSQDISSWNTLVFVVALVLIAILMSRRVPGALLIGIVLASVVGVIINAIADKTPVPGAELPDSIAAAPDFGLVGDISFNVFDVVGFGAALALIVTVLMANFFDAMGTALAIGREANLIDDKGQLPQMRKVLVVESVGAIAGGAGSASSNTIFVESTAGVAQGARTGLANVVTGVLFLLSMFFAPLAGIVPAAATGPALVVVGALMISQVAGIDWNDMGIALPAFATLVMMPFTYSIANGVGAGMVLYTIIALGRGDWRRIHPLMAVVAALFVWYFARGVI</sequence>
<dbReference type="OrthoDB" id="9808458at2"/>
<keyword evidence="6 7" id="KW-0472">Membrane</keyword>
<keyword evidence="9" id="KW-1185">Reference proteome</keyword>
<feature type="transmembrane region" description="Helical" evidence="7">
    <location>
        <begin position="53"/>
        <end position="73"/>
    </location>
</feature>
<name>A0A1I1JXH7_9ACTN</name>
<dbReference type="Proteomes" id="UP000198832">
    <property type="component" value="Unassembled WGS sequence"/>
</dbReference>
<dbReference type="InterPro" id="IPR045018">
    <property type="entry name" value="Azg-like"/>
</dbReference>
<feature type="transmembrane region" description="Helical" evidence="7">
    <location>
        <begin position="200"/>
        <end position="219"/>
    </location>
</feature>
<feature type="transmembrane region" description="Helical" evidence="7">
    <location>
        <begin position="12"/>
        <end position="33"/>
    </location>
</feature>
<keyword evidence="3" id="KW-0813">Transport</keyword>
<evidence type="ECO:0000256" key="7">
    <source>
        <dbReference type="SAM" id="Phobius"/>
    </source>
</evidence>
<feature type="transmembrane region" description="Helical" evidence="7">
    <location>
        <begin position="362"/>
        <end position="381"/>
    </location>
</feature>
<evidence type="ECO:0000256" key="2">
    <source>
        <dbReference type="ARBA" id="ARBA00005697"/>
    </source>
</evidence>
<evidence type="ECO:0000256" key="5">
    <source>
        <dbReference type="ARBA" id="ARBA00022989"/>
    </source>
</evidence>
<feature type="transmembrane region" description="Helical" evidence="7">
    <location>
        <begin position="336"/>
        <end position="355"/>
    </location>
</feature>
<feature type="transmembrane region" description="Helical" evidence="7">
    <location>
        <begin position="105"/>
        <end position="124"/>
    </location>
</feature>
<reference evidence="8 9" key="1">
    <citation type="submission" date="2016-10" db="EMBL/GenBank/DDBJ databases">
        <authorList>
            <person name="de Groot N.N."/>
        </authorList>
    </citation>
    <scope>NUCLEOTIDE SEQUENCE [LARGE SCALE GENOMIC DNA]</scope>
    <source>
        <strain evidence="8 9">CGMCC 1.7056</strain>
    </source>
</reference>
<evidence type="ECO:0000313" key="8">
    <source>
        <dbReference type="EMBL" id="SFC53206.1"/>
    </source>
</evidence>
<evidence type="ECO:0000256" key="1">
    <source>
        <dbReference type="ARBA" id="ARBA00004127"/>
    </source>
</evidence>
<feature type="transmembrane region" description="Helical" evidence="7">
    <location>
        <begin position="299"/>
        <end position="316"/>
    </location>
</feature>
<keyword evidence="4 7" id="KW-0812">Transmembrane</keyword>
<feature type="transmembrane region" description="Helical" evidence="7">
    <location>
        <begin position="174"/>
        <end position="193"/>
    </location>
</feature>
<dbReference type="Pfam" id="PF00860">
    <property type="entry name" value="Xan_ur_permease"/>
    <property type="match status" value="1"/>
</dbReference>
<evidence type="ECO:0000256" key="3">
    <source>
        <dbReference type="ARBA" id="ARBA00022448"/>
    </source>
</evidence>
<proteinExistence type="inferred from homology"/>
<accession>A0A1I1JXH7</accession>
<protein>
    <submittedName>
        <fullName evidence="8">Putative MFS transporter, AGZA family, xanthine/uracil permease</fullName>
    </submittedName>
</protein>